<sequence>MNKLEESLSKIAETISGMDEASLSSLWEKYKAKAYNFSASTAWEKDFIIFSIINAIRVKNSIFNEQILKNNSHANQPPKPARVAKPDLKLVK</sequence>
<protein>
    <submittedName>
        <fullName evidence="2">Uncharacterized protein</fullName>
    </submittedName>
</protein>
<proteinExistence type="predicted"/>
<accession>Q2YZQ1</accession>
<evidence type="ECO:0000313" key="2">
    <source>
        <dbReference type="EMBL" id="CAI78647.1"/>
    </source>
</evidence>
<dbReference type="EMBL" id="AJ937768">
    <property type="protein sequence ID" value="CAI78647.1"/>
    <property type="molecule type" value="Genomic_DNA"/>
</dbReference>
<dbReference type="AlphaFoldDB" id="Q2YZQ1"/>
<organism evidence="2">
    <name type="scientific">uncultured delta proteobacterium</name>
    <dbReference type="NCBI Taxonomy" id="34034"/>
    <lineage>
        <taxon>Bacteria</taxon>
        <taxon>Deltaproteobacteria</taxon>
        <taxon>environmental samples</taxon>
    </lineage>
</organism>
<name>Q2YZQ1_9DELT</name>
<reference evidence="2" key="1">
    <citation type="journal article" date="2005" name="Environ. Microbiol.">
        <title>Lateral gene transfer and phylogenetic assignment of environmental fosmid clones.</title>
        <authorList>
            <person name="Nesbo C.L."/>
            <person name="Boucher Y."/>
            <person name="Dlutek M."/>
            <person name="Doolittle F.W."/>
        </authorList>
    </citation>
    <scope>NUCLEOTIDE SEQUENCE</scope>
</reference>
<feature type="region of interest" description="Disordered" evidence="1">
    <location>
        <begin position="70"/>
        <end position="92"/>
    </location>
</feature>
<evidence type="ECO:0000256" key="1">
    <source>
        <dbReference type="SAM" id="MobiDB-lite"/>
    </source>
</evidence>